<feature type="compositionally biased region" description="Acidic residues" evidence="4">
    <location>
        <begin position="500"/>
        <end position="541"/>
    </location>
</feature>
<evidence type="ECO:0000256" key="3">
    <source>
        <dbReference type="ARBA" id="ARBA00023242"/>
    </source>
</evidence>
<feature type="compositionally biased region" description="Polar residues" evidence="4">
    <location>
        <begin position="1143"/>
        <end position="1160"/>
    </location>
</feature>
<feature type="compositionally biased region" description="Polar residues" evidence="4">
    <location>
        <begin position="345"/>
        <end position="357"/>
    </location>
</feature>
<dbReference type="InterPro" id="IPR024146">
    <property type="entry name" value="Claspin"/>
</dbReference>
<dbReference type="OrthoDB" id="2130597at2759"/>
<evidence type="ECO:0000313" key="6">
    <source>
        <dbReference type="EMBL" id="KAF1956940.1"/>
    </source>
</evidence>
<evidence type="ECO:0000256" key="2">
    <source>
        <dbReference type="ARBA" id="ARBA00022553"/>
    </source>
</evidence>
<feature type="region of interest" description="Disordered" evidence="4">
    <location>
        <begin position="1"/>
        <end position="287"/>
    </location>
</feature>
<dbReference type="InterPro" id="IPR018564">
    <property type="entry name" value="Repl_chkpnt_MRC1_dom"/>
</dbReference>
<feature type="domain" description="DNA replication checkpoint mediator MRC1" evidence="5">
    <location>
        <begin position="827"/>
        <end position="964"/>
    </location>
</feature>
<dbReference type="PANTHER" id="PTHR14396">
    <property type="entry name" value="CLASPIN"/>
    <property type="match status" value="1"/>
</dbReference>
<dbReference type="GO" id="GO:0007095">
    <property type="term" value="P:mitotic G2 DNA damage checkpoint signaling"/>
    <property type="evidence" value="ECO:0007669"/>
    <property type="project" value="TreeGrafter"/>
</dbReference>
<dbReference type="GO" id="GO:0005634">
    <property type="term" value="C:nucleus"/>
    <property type="evidence" value="ECO:0007669"/>
    <property type="project" value="UniProtKB-SubCell"/>
</dbReference>
<evidence type="ECO:0000256" key="4">
    <source>
        <dbReference type="SAM" id="MobiDB-lite"/>
    </source>
</evidence>
<feature type="compositionally biased region" description="Polar residues" evidence="4">
    <location>
        <begin position="677"/>
        <end position="697"/>
    </location>
</feature>
<feature type="region of interest" description="Disordered" evidence="4">
    <location>
        <begin position="832"/>
        <end position="858"/>
    </location>
</feature>
<sequence length="1219" mass="134835">MKATNALSKLAESDSESDSQIAPKRKAGGGLLSRLQPHSDESSESEEDGNEATFQRTMKRFTTAKADIFSSDEDEEDEEDDNGEDAYERMKKQLAGGANAKKQELETVVSVRPTTPTTTSSSDEDEMPVLTVATRRLKPRKERAASPPTSHRVNRIRAERLAKKQKEKQNKVQPTWHETDEDAQSHSDGEGGRRLTQQAKPTRKAGKKAREAMVRDQQRIVRSMQLQHESKTKKRYGTKDLFAKLGFSTGVEEPGLPTPDASSPPKSSDPELEQTLDTSVSHESASMKDVVDCQMETPVATAPVVEEAPPPVISNKGKGRASEFQHLPPNPLMEQAHRIAVQRTQIDTTKPVNSSMVELSDSEDDLEIVQPKSRFPVFDKIPEKKAQESSSLLHLRHLAQLNSNDNGSKGKKPMNSMELQMSLHRKAREQAQKAREERLAELRAKGIHIETEEEREKRQAEVEDMVAQYEKALDHDRELAKRERQEAKKNGETGDGLVSSDEDEDYIASGEEDGADDVDIDGDDEEAELEFSGSEEEAEDETHDRPHGLFDEMADEEDEEETGKASDIPHVEDEDMEDNEPPAPIRAHTIKRARNVVVDDEDDDDAVPIGTPTQEATQDDAMAAFGFENAPPAMGLTQAFAGTMASLESDSQDNLPEVEQDSLDFLRSLPDTQPSVNFSQADWRIPSSQAQESQDGPVSQIDLGISQLFQAPPEFTATQLSEVPEPTQDAGFLLSRSPAGFAAMPSTVDTVLFPVIESPIKERKGKLHQRHRETPVELSDVDEDNAAPGSETEADETPQTKGKDVFSIMKKAAKKQKKIDKFNKQTSWAKDIVEEQADESEDEYAGLGGVSDDESGNEMDEELAQMIDTNDVKVNESELAAYFNEQETKSDAARAAKLHQDIVSGALRKRTAHGNAFDMSDSEDEHEMRRRKAQRERQRMTKAILQDERIGKLAQNAKQAAFLNTMIDTYDDSEYSFLNEPEQSIEESQSQSEEAKEGEADQDITIPDSQTTDTTNPLKRKSSGLDSQEKENRAPVNQHRTAAPNLSNPHKKARTLPEIQHQLSELLEDPGVVVPDSQYISDSDNEEPAPVPAPKVAIVDRLTLFRTSTSSSDASGRNMAFNTTAQIGGFRVPSLVRRATSNFSTVSERSTSNSGASTPAESVRRGGTRKSNIHAQAREAERRAVLEKAEKKRKESLKKKVGKARGVRSVLGSLGGGFE</sequence>
<accession>A0A6A5TXY6</accession>
<proteinExistence type="predicted"/>
<feature type="compositionally biased region" description="Low complexity" evidence="4">
    <location>
        <begin position="107"/>
        <end position="121"/>
    </location>
</feature>
<keyword evidence="2" id="KW-0597">Phosphoprotein</keyword>
<dbReference type="GO" id="GO:0010997">
    <property type="term" value="F:anaphase-promoting complex binding"/>
    <property type="evidence" value="ECO:0007669"/>
    <property type="project" value="TreeGrafter"/>
</dbReference>
<feature type="region of interest" description="Disordered" evidence="4">
    <location>
        <begin position="1143"/>
        <end position="1206"/>
    </location>
</feature>
<evidence type="ECO:0000259" key="5">
    <source>
        <dbReference type="Pfam" id="PF09444"/>
    </source>
</evidence>
<feature type="compositionally biased region" description="Polar residues" evidence="4">
    <location>
        <begin position="1007"/>
        <end position="1017"/>
    </location>
</feature>
<feature type="compositionally biased region" description="Polar residues" evidence="4">
    <location>
        <begin position="1038"/>
        <end position="1048"/>
    </location>
</feature>
<feature type="compositionally biased region" description="Basic and acidic residues" evidence="4">
    <location>
        <begin position="183"/>
        <end position="193"/>
    </location>
</feature>
<evidence type="ECO:0000313" key="7">
    <source>
        <dbReference type="Proteomes" id="UP000800035"/>
    </source>
</evidence>
<gene>
    <name evidence="6" type="ORF">CC80DRAFT_412137</name>
</gene>
<dbReference type="Pfam" id="PF09444">
    <property type="entry name" value="MRC1"/>
    <property type="match status" value="1"/>
</dbReference>
<feature type="compositionally biased region" description="Acidic residues" evidence="4">
    <location>
        <begin position="552"/>
        <end position="561"/>
    </location>
</feature>
<feature type="compositionally biased region" description="Basic and acidic residues" evidence="4">
    <location>
        <begin position="562"/>
        <end position="571"/>
    </location>
</feature>
<feature type="region of interest" description="Disordered" evidence="4">
    <location>
        <begin position="345"/>
        <end position="365"/>
    </location>
</feature>
<feature type="compositionally biased region" description="Low complexity" evidence="4">
    <location>
        <begin position="980"/>
        <end position="992"/>
    </location>
</feature>
<feature type="compositionally biased region" description="Basic and acidic residues" evidence="4">
    <location>
        <begin position="156"/>
        <end position="170"/>
    </location>
</feature>
<feature type="region of interest" description="Disordered" evidence="4">
    <location>
        <begin position="1075"/>
        <end position="1094"/>
    </location>
</feature>
<feature type="compositionally biased region" description="Basic and acidic residues" evidence="4">
    <location>
        <begin position="208"/>
        <end position="219"/>
    </location>
</feature>
<feature type="compositionally biased region" description="Acidic residues" evidence="4">
    <location>
        <begin position="70"/>
        <end position="85"/>
    </location>
</feature>
<feature type="region of interest" description="Disordered" evidence="4">
    <location>
        <begin position="301"/>
        <end position="329"/>
    </location>
</feature>
<feature type="region of interest" description="Disordered" evidence="4">
    <location>
        <begin position="677"/>
        <end position="699"/>
    </location>
</feature>
<feature type="compositionally biased region" description="Basic and acidic residues" evidence="4">
    <location>
        <begin position="1176"/>
        <end position="1193"/>
    </location>
</feature>
<feature type="compositionally biased region" description="Basic residues" evidence="4">
    <location>
        <begin position="1194"/>
        <end position="1206"/>
    </location>
</feature>
<comment type="subcellular location">
    <subcellularLocation>
        <location evidence="1">Nucleus</location>
    </subcellularLocation>
</comment>
<feature type="compositionally biased region" description="Acidic residues" evidence="4">
    <location>
        <begin position="834"/>
        <end position="844"/>
    </location>
</feature>
<name>A0A6A5TXY6_9PLEO</name>
<protein>
    <recommendedName>
        <fullName evidence="5">DNA replication checkpoint mediator MRC1 domain-containing protein</fullName>
    </recommendedName>
</protein>
<feature type="compositionally biased region" description="Polar residues" evidence="4">
    <location>
        <begin position="275"/>
        <end position="284"/>
    </location>
</feature>
<dbReference type="AlphaFoldDB" id="A0A6A5TXY6"/>
<dbReference type="GO" id="GO:0033314">
    <property type="term" value="P:mitotic DNA replication checkpoint signaling"/>
    <property type="evidence" value="ECO:0007669"/>
    <property type="project" value="TreeGrafter"/>
</dbReference>
<evidence type="ECO:0000256" key="1">
    <source>
        <dbReference type="ARBA" id="ARBA00004123"/>
    </source>
</evidence>
<keyword evidence="7" id="KW-1185">Reference proteome</keyword>
<reference evidence="6" key="1">
    <citation type="journal article" date="2020" name="Stud. Mycol.">
        <title>101 Dothideomycetes genomes: a test case for predicting lifestyles and emergence of pathogens.</title>
        <authorList>
            <person name="Haridas S."/>
            <person name="Albert R."/>
            <person name="Binder M."/>
            <person name="Bloem J."/>
            <person name="Labutti K."/>
            <person name="Salamov A."/>
            <person name="Andreopoulos B."/>
            <person name="Baker S."/>
            <person name="Barry K."/>
            <person name="Bills G."/>
            <person name="Bluhm B."/>
            <person name="Cannon C."/>
            <person name="Castanera R."/>
            <person name="Culley D."/>
            <person name="Daum C."/>
            <person name="Ezra D."/>
            <person name="Gonzalez J."/>
            <person name="Henrissat B."/>
            <person name="Kuo A."/>
            <person name="Liang C."/>
            <person name="Lipzen A."/>
            <person name="Lutzoni F."/>
            <person name="Magnuson J."/>
            <person name="Mondo S."/>
            <person name="Nolan M."/>
            <person name="Ohm R."/>
            <person name="Pangilinan J."/>
            <person name="Park H.-J."/>
            <person name="Ramirez L."/>
            <person name="Alfaro M."/>
            <person name="Sun H."/>
            <person name="Tritt A."/>
            <person name="Yoshinaga Y."/>
            <person name="Zwiers L.-H."/>
            <person name="Turgeon B."/>
            <person name="Goodwin S."/>
            <person name="Spatafora J."/>
            <person name="Crous P."/>
            <person name="Grigoriev I."/>
        </authorList>
    </citation>
    <scope>NUCLEOTIDE SEQUENCE</scope>
    <source>
        <strain evidence="6">CBS 675.92</strain>
    </source>
</reference>
<dbReference type="PANTHER" id="PTHR14396:SF10">
    <property type="entry name" value="CLASPIN"/>
    <property type="match status" value="1"/>
</dbReference>
<dbReference type="EMBL" id="ML976990">
    <property type="protein sequence ID" value="KAF1956940.1"/>
    <property type="molecule type" value="Genomic_DNA"/>
</dbReference>
<organism evidence="6 7">
    <name type="scientific">Byssothecium circinans</name>
    <dbReference type="NCBI Taxonomy" id="147558"/>
    <lineage>
        <taxon>Eukaryota</taxon>
        <taxon>Fungi</taxon>
        <taxon>Dikarya</taxon>
        <taxon>Ascomycota</taxon>
        <taxon>Pezizomycotina</taxon>
        <taxon>Dothideomycetes</taxon>
        <taxon>Pleosporomycetidae</taxon>
        <taxon>Pleosporales</taxon>
        <taxon>Massarineae</taxon>
        <taxon>Massarinaceae</taxon>
        <taxon>Byssothecium</taxon>
    </lineage>
</organism>
<feature type="region of interest" description="Disordered" evidence="4">
    <location>
        <begin position="907"/>
        <end position="939"/>
    </location>
</feature>
<feature type="region of interest" description="Disordered" evidence="4">
    <location>
        <begin position="443"/>
        <end position="617"/>
    </location>
</feature>
<feature type="compositionally biased region" description="Basic and acidic residues" evidence="4">
    <location>
        <begin position="443"/>
        <end position="461"/>
    </location>
</feature>
<keyword evidence="3" id="KW-0539">Nucleus</keyword>
<feature type="region of interest" description="Disordered" evidence="4">
    <location>
        <begin position="973"/>
        <end position="1070"/>
    </location>
</feature>
<feature type="compositionally biased region" description="Basic and acidic residues" evidence="4">
    <location>
        <begin position="471"/>
        <end position="492"/>
    </location>
</feature>
<dbReference type="Proteomes" id="UP000800035">
    <property type="component" value="Unassembled WGS sequence"/>
</dbReference>
<feature type="region of interest" description="Disordered" evidence="4">
    <location>
        <begin position="762"/>
        <end position="805"/>
    </location>
</feature>